<organism evidence="1">
    <name type="scientific">Brachypodium distachyon</name>
    <name type="common">Purple false brome</name>
    <name type="synonym">Trachynia distachya</name>
    <dbReference type="NCBI Taxonomy" id="15368"/>
    <lineage>
        <taxon>Eukaryota</taxon>
        <taxon>Viridiplantae</taxon>
        <taxon>Streptophyta</taxon>
        <taxon>Embryophyta</taxon>
        <taxon>Tracheophyta</taxon>
        <taxon>Spermatophyta</taxon>
        <taxon>Magnoliopsida</taxon>
        <taxon>Liliopsida</taxon>
        <taxon>Poales</taxon>
        <taxon>Poaceae</taxon>
        <taxon>BOP clade</taxon>
        <taxon>Pooideae</taxon>
        <taxon>Stipodae</taxon>
        <taxon>Brachypodieae</taxon>
        <taxon>Brachypodium</taxon>
    </lineage>
</organism>
<dbReference type="EMBL" id="CM000880">
    <property type="protein sequence ID" value="PNT77288.1"/>
    <property type="molecule type" value="Genomic_DNA"/>
</dbReference>
<evidence type="ECO:0000313" key="1">
    <source>
        <dbReference type="EMBL" id="PNT77288.1"/>
    </source>
</evidence>
<dbReference type="Proteomes" id="UP000008810">
    <property type="component" value="Chromosome 1"/>
</dbReference>
<gene>
    <name evidence="1" type="ORF">BRADI_1g60554v3</name>
</gene>
<name>A0A2K2DSM5_BRADI</name>
<dbReference type="Gramene" id="PNT77288">
    <property type="protein sequence ID" value="PNT77288"/>
    <property type="gene ID" value="BRADI_1g60554v3"/>
</dbReference>
<dbReference type="InParanoid" id="A0A2K2DSM5"/>
<reference evidence="1 2" key="1">
    <citation type="journal article" date="2010" name="Nature">
        <title>Genome sequencing and analysis of the model grass Brachypodium distachyon.</title>
        <authorList>
            <consortium name="International Brachypodium Initiative"/>
        </authorList>
    </citation>
    <scope>NUCLEOTIDE SEQUENCE [LARGE SCALE GENOMIC DNA]</scope>
    <source>
        <strain evidence="1 2">Bd21</strain>
    </source>
</reference>
<reference evidence="1" key="2">
    <citation type="submission" date="2017-06" db="EMBL/GenBank/DDBJ databases">
        <title>WGS assembly of Brachypodium distachyon.</title>
        <authorList>
            <consortium name="The International Brachypodium Initiative"/>
            <person name="Lucas S."/>
            <person name="Harmon-Smith M."/>
            <person name="Lail K."/>
            <person name="Tice H."/>
            <person name="Grimwood J."/>
            <person name="Bruce D."/>
            <person name="Barry K."/>
            <person name="Shu S."/>
            <person name="Lindquist E."/>
            <person name="Wang M."/>
            <person name="Pitluck S."/>
            <person name="Vogel J.P."/>
            <person name="Garvin D.F."/>
            <person name="Mockler T.C."/>
            <person name="Schmutz J."/>
            <person name="Rokhsar D."/>
            <person name="Bevan M.W."/>
        </authorList>
    </citation>
    <scope>NUCLEOTIDE SEQUENCE</scope>
    <source>
        <strain evidence="1">Bd21</strain>
    </source>
</reference>
<proteinExistence type="predicted"/>
<dbReference type="AlphaFoldDB" id="A0A2K2DSM5"/>
<keyword evidence="3" id="KW-1185">Reference proteome</keyword>
<evidence type="ECO:0000313" key="3">
    <source>
        <dbReference type="Proteomes" id="UP000008810"/>
    </source>
</evidence>
<sequence length="73" mass="8424">TSVEGWWTKMSSQSKGLDSMTMLMSWEIWNEKNARIFRGHSTLPTFMLAKIKLNDANWVTAGAKRLGSWMSRE</sequence>
<dbReference type="OrthoDB" id="677550at2759"/>
<feature type="non-terminal residue" evidence="1">
    <location>
        <position position="1"/>
    </location>
</feature>
<dbReference type="EnsemblPlants" id="PNT77288">
    <property type="protein sequence ID" value="PNT77288"/>
    <property type="gene ID" value="BRADI_1g60554v3"/>
</dbReference>
<reference evidence="2" key="3">
    <citation type="submission" date="2018-08" db="UniProtKB">
        <authorList>
            <consortium name="EnsemblPlants"/>
        </authorList>
    </citation>
    <scope>IDENTIFICATION</scope>
    <source>
        <strain evidence="2">cv. Bd21</strain>
    </source>
</reference>
<protein>
    <submittedName>
        <fullName evidence="1 2">Uncharacterized protein</fullName>
    </submittedName>
</protein>
<accession>A0A2K2DSM5</accession>
<evidence type="ECO:0000313" key="2">
    <source>
        <dbReference type="EnsemblPlants" id="PNT77288"/>
    </source>
</evidence>